<evidence type="ECO:0000313" key="4">
    <source>
        <dbReference type="Proteomes" id="UP001597541"/>
    </source>
</evidence>
<comment type="caution">
    <text evidence="3">The sequence shown here is derived from an EMBL/GenBank/DDBJ whole genome shotgun (WGS) entry which is preliminary data.</text>
</comment>
<dbReference type="InterPro" id="IPR028098">
    <property type="entry name" value="Glyco_trans_4-like_N"/>
</dbReference>
<dbReference type="EC" id="2.4.-.-" evidence="3"/>
<gene>
    <name evidence="3" type="ORF">ACFSUF_01510</name>
</gene>
<sequence>MNITILSLRGPTNFPHKGGAREYIKYLAAPWQKEGHKITLVCGIEKKYGLPGHEFVDGIEVIRIGKSGTPILAIWKYYWKHLRKSTDLLIENMVSFPMLSPMLAPGKNNTTIVHHLTGKAYWTTQSLPKAIIGTFMERVVLPVVYRRTKMVAVSELTRGELVHNGLREDRVEIIEPGVDNSYFCPDPSVAKEPLIFYIGRMGGVKKVDHLISAFKQLSPSYPELRLVVAGPGETEELKKLAGDAPVEFAGFLSEEQKRDLYRRAMVFASPSLREGFGITYVEANACGTPVVGYKIDGLATVADGAGIFVDSGDVDALADAMESIVADSGLRRRMEEAALASAARFSWKVSSRKGLAYVKAERTAKAAVTGAQL</sequence>
<dbReference type="Pfam" id="PF13439">
    <property type="entry name" value="Glyco_transf_4"/>
    <property type="match status" value="1"/>
</dbReference>
<feature type="domain" description="Glycosyltransferase subfamily 4-like N-terminal" evidence="2">
    <location>
        <begin position="18"/>
        <end position="180"/>
    </location>
</feature>
<dbReference type="SUPFAM" id="SSF53756">
    <property type="entry name" value="UDP-Glycosyltransferase/glycogen phosphorylase"/>
    <property type="match status" value="1"/>
</dbReference>
<dbReference type="PANTHER" id="PTHR45947">
    <property type="entry name" value="SULFOQUINOVOSYL TRANSFERASE SQD2"/>
    <property type="match status" value="1"/>
</dbReference>
<dbReference type="PANTHER" id="PTHR45947:SF3">
    <property type="entry name" value="SULFOQUINOVOSYL TRANSFERASE SQD2"/>
    <property type="match status" value="1"/>
</dbReference>
<dbReference type="GO" id="GO:0016757">
    <property type="term" value="F:glycosyltransferase activity"/>
    <property type="evidence" value="ECO:0007669"/>
    <property type="project" value="UniProtKB-KW"/>
</dbReference>
<feature type="domain" description="Glycosyl transferase family 1" evidence="1">
    <location>
        <begin position="190"/>
        <end position="338"/>
    </location>
</feature>
<evidence type="ECO:0000259" key="2">
    <source>
        <dbReference type="Pfam" id="PF13439"/>
    </source>
</evidence>
<proteinExistence type="predicted"/>
<keyword evidence="4" id="KW-1185">Reference proteome</keyword>
<evidence type="ECO:0000259" key="1">
    <source>
        <dbReference type="Pfam" id="PF00534"/>
    </source>
</evidence>
<accession>A0ABW5PAF2</accession>
<dbReference type="EMBL" id="JBHUME010000002">
    <property type="protein sequence ID" value="MFD2611097.1"/>
    <property type="molecule type" value="Genomic_DNA"/>
</dbReference>
<dbReference type="RefSeq" id="WP_377599414.1">
    <property type="nucleotide sequence ID" value="NZ_JBHUME010000002.1"/>
</dbReference>
<keyword evidence="3" id="KW-0328">Glycosyltransferase</keyword>
<organism evidence="3 4">
    <name type="scientific">Paenibacillus gansuensis</name>
    <dbReference type="NCBI Taxonomy" id="306542"/>
    <lineage>
        <taxon>Bacteria</taxon>
        <taxon>Bacillati</taxon>
        <taxon>Bacillota</taxon>
        <taxon>Bacilli</taxon>
        <taxon>Bacillales</taxon>
        <taxon>Paenibacillaceae</taxon>
        <taxon>Paenibacillus</taxon>
    </lineage>
</organism>
<dbReference type="Gene3D" id="3.40.50.2000">
    <property type="entry name" value="Glycogen Phosphorylase B"/>
    <property type="match status" value="2"/>
</dbReference>
<keyword evidence="3" id="KW-0808">Transferase</keyword>
<dbReference type="CDD" id="cd03801">
    <property type="entry name" value="GT4_PimA-like"/>
    <property type="match status" value="1"/>
</dbReference>
<dbReference type="InterPro" id="IPR001296">
    <property type="entry name" value="Glyco_trans_1"/>
</dbReference>
<evidence type="ECO:0000313" key="3">
    <source>
        <dbReference type="EMBL" id="MFD2611097.1"/>
    </source>
</evidence>
<dbReference type="Pfam" id="PF00534">
    <property type="entry name" value="Glycos_transf_1"/>
    <property type="match status" value="1"/>
</dbReference>
<reference evidence="4" key="1">
    <citation type="journal article" date="2019" name="Int. J. Syst. Evol. Microbiol.">
        <title>The Global Catalogue of Microorganisms (GCM) 10K type strain sequencing project: providing services to taxonomists for standard genome sequencing and annotation.</title>
        <authorList>
            <consortium name="The Broad Institute Genomics Platform"/>
            <consortium name="The Broad Institute Genome Sequencing Center for Infectious Disease"/>
            <person name="Wu L."/>
            <person name="Ma J."/>
        </authorList>
    </citation>
    <scope>NUCLEOTIDE SEQUENCE [LARGE SCALE GENOMIC DNA]</scope>
    <source>
        <strain evidence="4">KCTC 3950</strain>
    </source>
</reference>
<dbReference type="InterPro" id="IPR050194">
    <property type="entry name" value="Glycosyltransferase_grp1"/>
</dbReference>
<protein>
    <submittedName>
        <fullName evidence="3">Glycosyltransferase family 4 protein</fullName>
        <ecNumber evidence="3">2.4.-.-</ecNumber>
    </submittedName>
</protein>
<name>A0ABW5PAF2_9BACL</name>
<dbReference type="Proteomes" id="UP001597541">
    <property type="component" value="Unassembled WGS sequence"/>
</dbReference>